<evidence type="ECO:0000313" key="2">
    <source>
        <dbReference type="Proteomes" id="UP001054837"/>
    </source>
</evidence>
<name>A0AAV4PJ34_9ARAC</name>
<gene>
    <name evidence="1" type="ORF">CDAR_95271</name>
</gene>
<reference evidence="1 2" key="1">
    <citation type="submission" date="2021-06" db="EMBL/GenBank/DDBJ databases">
        <title>Caerostris darwini draft genome.</title>
        <authorList>
            <person name="Kono N."/>
            <person name="Arakawa K."/>
        </authorList>
    </citation>
    <scope>NUCLEOTIDE SEQUENCE [LARGE SCALE GENOMIC DNA]</scope>
</reference>
<dbReference type="Proteomes" id="UP001054837">
    <property type="component" value="Unassembled WGS sequence"/>
</dbReference>
<dbReference type="EMBL" id="BPLQ01003002">
    <property type="protein sequence ID" value="GIX97066.1"/>
    <property type="molecule type" value="Genomic_DNA"/>
</dbReference>
<dbReference type="AlphaFoldDB" id="A0AAV4PJ34"/>
<comment type="caution">
    <text evidence="1">The sequence shown here is derived from an EMBL/GenBank/DDBJ whole genome shotgun (WGS) entry which is preliminary data.</text>
</comment>
<evidence type="ECO:0000313" key="1">
    <source>
        <dbReference type="EMBL" id="GIX97066.1"/>
    </source>
</evidence>
<sequence length="69" mass="8059">MEEKRKKVIDVSKEKEASIRISGCRDSTVDTGVVRCSRRQLAKLTKKFSLRYSEEEKRNQDEIAVTNHF</sequence>
<accession>A0AAV4PJ34</accession>
<protein>
    <submittedName>
        <fullName evidence="1">Uncharacterized protein</fullName>
    </submittedName>
</protein>
<proteinExistence type="predicted"/>
<organism evidence="1 2">
    <name type="scientific">Caerostris darwini</name>
    <dbReference type="NCBI Taxonomy" id="1538125"/>
    <lineage>
        <taxon>Eukaryota</taxon>
        <taxon>Metazoa</taxon>
        <taxon>Ecdysozoa</taxon>
        <taxon>Arthropoda</taxon>
        <taxon>Chelicerata</taxon>
        <taxon>Arachnida</taxon>
        <taxon>Araneae</taxon>
        <taxon>Araneomorphae</taxon>
        <taxon>Entelegynae</taxon>
        <taxon>Araneoidea</taxon>
        <taxon>Araneidae</taxon>
        <taxon>Caerostris</taxon>
    </lineage>
</organism>
<keyword evidence="2" id="KW-1185">Reference proteome</keyword>